<evidence type="ECO:0000313" key="9">
    <source>
        <dbReference type="Proteomes" id="UP000284120"/>
    </source>
</evidence>
<dbReference type="Gene3D" id="1.25.40.390">
    <property type="match status" value="1"/>
</dbReference>
<dbReference type="OrthoDB" id="1097962at2"/>
<comment type="caution">
    <text evidence="8">The sequence shown here is derived from an EMBL/GenBank/DDBJ whole genome shotgun (WGS) entry which is preliminary data.</text>
</comment>
<dbReference type="InterPro" id="IPR033985">
    <property type="entry name" value="SusD-like_N"/>
</dbReference>
<dbReference type="Pfam" id="PF14322">
    <property type="entry name" value="SusD-like_3"/>
    <property type="match status" value="1"/>
</dbReference>
<proteinExistence type="inferred from homology"/>
<dbReference type="EMBL" id="SAYW01000002">
    <property type="protein sequence ID" value="RWU08329.1"/>
    <property type="molecule type" value="Genomic_DNA"/>
</dbReference>
<dbReference type="GO" id="GO:0009279">
    <property type="term" value="C:cell outer membrane"/>
    <property type="evidence" value="ECO:0007669"/>
    <property type="project" value="UniProtKB-SubCell"/>
</dbReference>
<feature type="domain" description="SusD-like N-terminal" evidence="7">
    <location>
        <begin position="24"/>
        <end position="212"/>
    </location>
</feature>
<evidence type="ECO:0000256" key="1">
    <source>
        <dbReference type="ARBA" id="ARBA00004442"/>
    </source>
</evidence>
<feature type="domain" description="RagB/SusD" evidence="6">
    <location>
        <begin position="319"/>
        <end position="448"/>
    </location>
</feature>
<dbReference type="InterPro" id="IPR011990">
    <property type="entry name" value="TPR-like_helical_dom_sf"/>
</dbReference>
<dbReference type="SUPFAM" id="SSF48452">
    <property type="entry name" value="TPR-like"/>
    <property type="match status" value="1"/>
</dbReference>
<dbReference type="AlphaFoldDB" id="A0A443YWF7"/>
<evidence type="ECO:0000256" key="2">
    <source>
        <dbReference type="ARBA" id="ARBA00006275"/>
    </source>
</evidence>
<dbReference type="RefSeq" id="WP_113646853.1">
    <property type="nucleotide sequence ID" value="NZ_QMHN01000002.1"/>
</dbReference>
<protein>
    <submittedName>
        <fullName evidence="8">RagB/SusD family nutrient uptake outer membrane protein</fullName>
    </submittedName>
</protein>
<gene>
    <name evidence="8" type="ORF">DPV69_08095</name>
</gene>
<evidence type="ECO:0000256" key="4">
    <source>
        <dbReference type="ARBA" id="ARBA00023136"/>
    </source>
</evidence>
<keyword evidence="4" id="KW-0472">Membrane</keyword>
<evidence type="ECO:0000259" key="7">
    <source>
        <dbReference type="Pfam" id="PF14322"/>
    </source>
</evidence>
<keyword evidence="9" id="KW-1185">Reference proteome</keyword>
<comment type="similarity">
    <text evidence="2">Belongs to the SusD family.</text>
</comment>
<accession>A0A443YWF7</accession>
<evidence type="ECO:0000256" key="5">
    <source>
        <dbReference type="ARBA" id="ARBA00023237"/>
    </source>
</evidence>
<evidence type="ECO:0000313" key="8">
    <source>
        <dbReference type="EMBL" id="RWU08329.1"/>
    </source>
</evidence>
<dbReference type="Pfam" id="PF07980">
    <property type="entry name" value="SusD_RagB"/>
    <property type="match status" value="1"/>
</dbReference>
<reference evidence="8 9" key="1">
    <citation type="submission" date="2018-06" db="EMBL/GenBank/DDBJ databases">
        <title>Pedobacter endophyticus sp. nov., an endophytic bacterium isolated from a leaf of Triticum aestivum.</title>
        <authorList>
            <person name="Zhang L."/>
        </authorList>
    </citation>
    <scope>NUCLEOTIDE SEQUENCE [LARGE SCALE GENOMIC DNA]</scope>
    <source>
        <strain evidence="8 9">CM134L-2</strain>
    </source>
</reference>
<dbReference type="InterPro" id="IPR012944">
    <property type="entry name" value="SusD_RagB_dom"/>
</dbReference>
<name>A0A443YWF7_9SPHI</name>
<dbReference type="Proteomes" id="UP000284120">
    <property type="component" value="Unassembled WGS sequence"/>
</dbReference>
<organism evidence="8 9">
    <name type="scientific">Pedobacter chitinilyticus</name>
    <dbReference type="NCBI Taxonomy" id="2233776"/>
    <lineage>
        <taxon>Bacteria</taxon>
        <taxon>Pseudomonadati</taxon>
        <taxon>Bacteroidota</taxon>
        <taxon>Sphingobacteriia</taxon>
        <taxon>Sphingobacteriales</taxon>
        <taxon>Sphingobacteriaceae</taxon>
        <taxon>Pedobacter</taxon>
    </lineage>
</organism>
<evidence type="ECO:0000256" key="3">
    <source>
        <dbReference type="ARBA" id="ARBA00022729"/>
    </source>
</evidence>
<comment type="subcellular location">
    <subcellularLocation>
        <location evidence="1">Cell outer membrane</location>
    </subcellularLocation>
</comment>
<evidence type="ECO:0000259" key="6">
    <source>
        <dbReference type="Pfam" id="PF07980"/>
    </source>
</evidence>
<keyword evidence="5" id="KW-0998">Cell outer membrane</keyword>
<sequence length="478" mass="54670">MKASKLLYIYLILLISVCITGCKKWLDVKPENKFIEEQLFSNPQGFYDVLNGFYIKNGQNNAYGGRLTMTTIDVLAQYYLVNSQNSNYTMSTYDYNSNSGRATIDGIWSEAYINILNVNKFFKSIDTYGNILDEKEKKRIKGEAYGLRAFYYFDLMRLFTKPYTRDSLTKVLPYYDSPTNEISEFKPTNFVMQKILDDLNTAETLLVEADPALTQTTVSKPTNSYGRDSRNYHMNYYAVKALQARVNLWKGDKTTALKAAKVLIDNQTKFPWTVQTDLNSTISNKTFATEMIFGVENPKLNELYLANFAPGLFDANILAPNSTGTFINTTVFEGNTTDYRYQYIWKVNGRPYATFFKYNDEPNVNTSFNFYRTVPLIRMSEMYLIAAECEPDLPTATAYLNLLQTKRNIIGSTITTPTALNTAIMKEYRKEFCGEGQLFFYYKRTNATSIIAGGTNSSISMNDAKYNFPIPLSETTPR</sequence>
<keyword evidence="3" id="KW-0732">Signal</keyword>